<keyword evidence="8" id="KW-0997">Cell inner membrane</keyword>
<gene>
    <name evidence="19" type="primary">pcs</name>
    <name evidence="19" type="ORF">NCTC10951_01790</name>
</gene>
<name>A0A3S4VXL1_ACTVI</name>
<evidence type="ECO:0000256" key="7">
    <source>
        <dbReference type="ARBA" id="ARBA00022516"/>
    </source>
</evidence>
<reference evidence="19 20" key="1">
    <citation type="submission" date="2018-12" db="EMBL/GenBank/DDBJ databases">
        <authorList>
            <consortium name="Pathogen Informatics"/>
        </authorList>
    </citation>
    <scope>NUCLEOTIDE SEQUENCE [LARGE SCALE GENOMIC DNA]</scope>
    <source>
        <strain evidence="19 20">NCTC10951</strain>
    </source>
</reference>
<dbReference type="InterPro" id="IPR043130">
    <property type="entry name" value="CDP-OH_PTrfase_TM_dom"/>
</dbReference>
<feature type="transmembrane region" description="Helical" evidence="18">
    <location>
        <begin position="12"/>
        <end position="38"/>
    </location>
</feature>
<evidence type="ECO:0000256" key="5">
    <source>
        <dbReference type="ARBA" id="ARBA00015623"/>
    </source>
</evidence>
<keyword evidence="9 19" id="KW-0808">Transferase</keyword>
<evidence type="ECO:0000256" key="4">
    <source>
        <dbReference type="ARBA" id="ARBA00013195"/>
    </source>
</evidence>
<dbReference type="InterPro" id="IPR026027">
    <property type="entry name" value="PcS"/>
</dbReference>
<evidence type="ECO:0000256" key="16">
    <source>
        <dbReference type="ARBA" id="ARBA00023264"/>
    </source>
</evidence>
<dbReference type="PIRSF" id="PIRSF000851">
    <property type="entry name" value="PcS"/>
    <property type="match status" value="1"/>
</dbReference>
<keyword evidence="7" id="KW-0444">Lipid biosynthesis</keyword>
<evidence type="ECO:0000256" key="1">
    <source>
        <dbReference type="ARBA" id="ARBA00000958"/>
    </source>
</evidence>
<dbReference type="GO" id="GO:0005886">
    <property type="term" value="C:plasma membrane"/>
    <property type="evidence" value="ECO:0007669"/>
    <property type="project" value="UniProtKB-SubCell"/>
</dbReference>
<feature type="transmembrane region" description="Helical" evidence="18">
    <location>
        <begin position="109"/>
        <end position="127"/>
    </location>
</feature>
<evidence type="ECO:0000256" key="10">
    <source>
        <dbReference type="ARBA" id="ARBA00022692"/>
    </source>
</evidence>
<dbReference type="GO" id="GO:0050520">
    <property type="term" value="F:phosphatidylcholine synthase activity"/>
    <property type="evidence" value="ECO:0007669"/>
    <property type="project" value="UniProtKB-EC"/>
</dbReference>
<keyword evidence="16" id="KW-1208">Phospholipid metabolism</keyword>
<evidence type="ECO:0000256" key="13">
    <source>
        <dbReference type="ARBA" id="ARBA00023136"/>
    </source>
</evidence>
<keyword evidence="11 18" id="KW-1133">Transmembrane helix</keyword>
<dbReference type="Pfam" id="PF01066">
    <property type="entry name" value="CDP-OH_P_transf"/>
    <property type="match status" value="1"/>
</dbReference>
<protein>
    <recommendedName>
        <fullName evidence="5">Phosphatidylcholine synthase</fullName>
        <ecNumber evidence="4">2.7.8.24</ecNumber>
    </recommendedName>
    <alternativeName>
        <fullName evidence="17">CDP-diglyceride-choline O-phosphatidyltransferase</fullName>
    </alternativeName>
</protein>
<evidence type="ECO:0000256" key="9">
    <source>
        <dbReference type="ARBA" id="ARBA00022679"/>
    </source>
</evidence>
<keyword evidence="12" id="KW-0443">Lipid metabolism</keyword>
<evidence type="ECO:0000313" key="19">
    <source>
        <dbReference type="EMBL" id="VEI16656.1"/>
    </source>
</evidence>
<accession>A0A3S4VXL1</accession>
<evidence type="ECO:0000256" key="15">
    <source>
        <dbReference type="ARBA" id="ARBA00023211"/>
    </source>
</evidence>
<evidence type="ECO:0000256" key="12">
    <source>
        <dbReference type="ARBA" id="ARBA00023098"/>
    </source>
</evidence>
<comment type="cofactor">
    <cofactor evidence="2">
        <name>Mn(2+)</name>
        <dbReference type="ChEBI" id="CHEBI:29035"/>
    </cofactor>
</comment>
<keyword evidence="13 18" id="KW-0472">Membrane</keyword>
<dbReference type="InterPro" id="IPR000462">
    <property type="entry name" value="CDP-OH_P_trans"/>
</dbReference>
<evidence type="ECO:0000256" key="2">
    <source>
        <dbReference type="ARBA" id="ARBA00001936"/>
    </source>
</evidence>
<organism evidence="19 20">
    <name type="scientific">Actinomyces viscosus</name>
    <dbReference type="NCBI Taxonomy" id="1656"/>
    <lineage>
        <taxon>Bacteria</taxon>
        <taxon>Bacillati</taxon>
        <taxon>Actinomycetota</taxon>
        <taxon>Actinomycetes</taxon>
        <taxon>Actinomycetales</taxon>
        <taxon>Actinomycetaceae</taxon>
        <taxon>Actinomyces</taxon>
    </lineage>
</organism>
<dbReference type="GO" id="GO:0008654">
    <property type="term" value="P:phospholipid biosynthetic process"/>
    <property type="evidence" value="ECO:0007669"/>
    <property type="project" value="UniProtKB-KW"/>
</dbReference>
<feature type="transmembrane region" description="Helical" evidence="18">
    <location>
        <begin position="161"/>
        <end position="179"/>
    </location>
</feature>
<evidence type="ECO:0000256" key="8">
    <source>
        <dbReference type="ARBA" id="ARBA00022519"/>
    </source>
</evidence>
<comment type="subcellular location">
    <subcellularLocation>
        <location evidence="3">Cell inner membrane</location>
        <topology evidence="3">Multi-pass membrane protein</topology>
    </subcellularLocation>
</comment>
<keyword evidence="14" id="KW-0594">Phospholipid biosynthesis</keyword>
<dbReference type="KEGG" id="avc:NCTC10951_01790"/>
<dbReference type="EC" id="2.7.8.24" evidence="4"/>
<dbReference type="Proteomes" id="UP000268658">
    <property type="component" value="Chromosome"/>
</dbReference>
<sequence length="251" mass="27924">MFVSTAQYPARARVAAWAVHILTMSGLVWASLAMLATIHPRREFTWMWFWLLVALVVDGVDGTLARRAKVSEIIPWFDGGIVDIVVDYLTWTFIPAVFMYVALPMGPRPVAGLLMALILSSSMFCYANKQWKSTDYYFVGFPAAWNIVALMFYVLQTSATVNIIVTLVFVVLTLVPTHYAHPARVKRFRTLNIAAVAVWFLATCWLVAIHPQRPLSLVAVIVVSGGWFLLAGVLRSIRGAERDTVLTGSSS</sequence>
<keyword evidence="15" id="KW-0464">Manganese</keyword>
<evidence type="ECO:0000256" key="18">
    <source>
        <dbReference type="SAM" id="Phobius"/>
    </source>
</evidence>
<proteinExistence type="predicted"/>
<evidence type="ECO:0000313" key="20">
    <source>
        <dbReference type="Proteomes" id="UP000268658"/>
    </source>
</evidence>
<feature type="transmembrane region" description="Helical" evidence="18">
    <location>
        <begin position="215"/>
        <end position="234"/>
    </location>
</feature>
<keyword evidence="10 18" id="KW-0812">Transmembrane</keyword>
<feature type="transmembrane region" description="Helical" evidence="18">
    <location>
        <begin position="136"/>
        <end position="155"/>
    </location>
</feature>
<dbReference type="Gene3D" id="1.20.120.1760">
    <property type="match status" value="1"/>
</dbReference>
<evidence type="ECO:0000256" key="11">
    <source>
        <dbReference type="ARBA" id="ARBA00022989"/>
    </source>
</evidence>
<keyword evidence="6" id="KW-1003">Cell membrane</keyword>
<evidence type="ECO:0000256" key="17">
    <source>
        <dbReference type="ARBA" id="ARBA00033321"/>
    </source>
</evidence>
<dbReference type="AlphaFoldDB" id="A0A3S4VXL1"/>
<evidence type="ECO:0000256" key="3">
    <source>
        <dbReference type="ARBA" id="ARBA00004429"/>
    </source>
</evidence>
<feature type="transmembrane region" description="Helical" evidence="18">
    <location>
        <begin position="191"/>
        <end position="209"/>
    </location>
</feature>
<comment type="catalytic activity">
    <reaction evidence="1">
        <text>a CDP-1,2-diacyl-sn-glycerol + choline = a 1,2-diacyl-sn-glycero-3-phosphocholine + CMP + H(+)</text>
        <dbReference type="Rhea" id="RHEA:14597"/>
        <dbReference type="ChEBI" id="CHEBI:15354"/>
        <dbReference type="ChEBI" id="CHEBI:15378"/>
        <dbReference type="ChEBI" id="CHEBI:57643"/>
        <dbReference type="ChEBI" id="CHEBI:58332"/>
        <dbReference type="ChEBI" id="CHEBI:60377"/>
        <dbReference type="EC" id="2.7.8.24"/>
    </reaction>
</comment>
<evidence type="ECO:0000256" key="14">
    <source>
        <dbReference type="ARBA" id="ARBA00023209"/>
    </source>
</evidence>
<dbReference type="EMBL" id="LR134477">
    <property type="protein sequence ID" value="VEI16656.1"/>
    <property type="molecule type" value="Genomic_DNA"/>
</dbReference>
<feature type="transmembrane region" description="Helical" evidence="18">
    <location>
        <begin position="44"/>
        <end position="64"/>
    </location>
</feature>
<evidence type="ECO:0000256" key="6">
    <source>
        <dbReference type="ARBA" id="ARBA00022475"/>
    </source>
</evidence>